<dbReference type="AlphaFoldDB" id="A0A2B7YSD6"/>
<evidence type="ECO:0000313" key="2">
    <source>
        <dbReference type="EMBL" id="PGH24090.1"/>
    </source>
</evidence>
<protein>
    <submittedName>
        <fullName evidence="2">Uncharacterized protein</fullName>
    </submittedName>
</protein>
<keyword evidence="1" id="KW-0812">Transmembrane</keyword>
<reference evidence="2 3" key="1">
    <citation type="submission" date="2017-06" db="EMBL/GenBank/DDBJ databases">
        <title>Draft genome sequence of Fusobacterium nucleatum subsp. animalis KCOM 1280 (=ChDC F318).</title>
        <authorList>
            <person name="Kook J.-K."/>
            <person name="Park S.-N."/>
            <person name="Lim Y.K."/>
            <person name="Roh H."/>
        </authorList>
    </citation>
    <scope>NUCLEOTIDE SEQUENCE [LARGE SCALE GENOMIC DNA]</scope>
    <source>
        <strain evidence="3">KCOM 1280 ( ChDC F318)</strain>
    </source>
</reference>
<organism evidence="2 3">
    <name type="scientific">Fusobacterium animalis</name>
    <dbReference type="NCBI Taxonomy" id="76859"/>
    <lineage>
        <taxon>Bacteria</taxon>
        <taxon>Fusobacteriati</taxon>
        <taxon>Fusobacteriota</taxon>
        <taxon>Fusobacteriia</taxon>
        <taxon>Fusobacteriales</taxon>
        <taxon>Fusobacteriaceae</taxon>
        <taxon>Fusobacterium</taxon>
    </lineage>
</organism>
<evidence type="ECO:0000313" key="3">
    <source>
        <dbReference type="Proteomes" id="UP000226179"/>
    </source>
</evidence>
<keyword evidence="1" id="KW-1133">Transmembrane helix</keyword>
<dbReference type="RefSeq" id="WP_158411159.1">
    <property type="nucleotide sequence ID" value="NZ_CP077150.1"/>
</dbReference>
<evidence type="ECO:0000256" key="1">
    <source>
        <dbReference type="SAM" id="Phobius"/>
    </source>
</evidence>
<dbReference type="EMBL" id="NJGJ01000001">
    <property type="protein sequence ID" value="PGH24090.1"/>
    <property type="molecule type" value="Genomic_DNA"/>
</dbReference>
<keyword evidence="1" id="KW-0472">Membrane</keyword>
<comment type="caution">
    <text evidence="2">The sequence shown here is derived from an EMBL/GenBank/DDBJ whole genome shotgun (WGS) entry which is preliminary data.</text>
</comment>
<sequence length="127" mass="14202">MGNLIEMVKFYIANMTKEAWVGIALALVFIIVVVISKKKYADIVEKAIRLSEQSFNSGEGQKKLAAAIQYIQNAITLMPWYVRLVIVPVINKKSIIDAIERTLQRISNTFGKGSKVDIKGNEEDGEN</sequence>
<dbReference type="Proteomes" id="UP000226179">
    <property type="component" value="Unassembled WGS sequence"/>
</dbReference>
<accession>A0A2B7YSD6</accession>
<name>A0A2B7YSD6_9FUSO</name>
<gene>
    <name evidence="2" type="ORF">RN90_00700</name>
</gene>
<proteinExistence type="predicted"/>
<feature type="transmembrane region" description="Helical" evidence="1">
    <location>
        <begin position="20"/>
        <end position="36"/>
    </location>
</feature>